<dbReference type="Proteomes" id="UP001499910">
    <property type="component" value="Unassembled WGS sequence"/>
</dbReference>
<evidence type="ECO:0000256" key="1">
    <source>
        <dbReference type="SAM" id="MobiDB-lite"/>
    </source>
</evidence>
<proteinExistence type="predicted"/>
<name>A0ABP9LRA4_9RHOB</name>
<evidence type="ECO:0000313" key="2">
    <source>
        <dbReference type="EMBL" id="GAA5081162.1"/>
    </source>
</evidence>
<feature type="region of interest" description="Disordered" evidence="1">
    <location>
        <begin position="61"/>
        <end position="92"/>
    </location>
</feature>
<evidence type="ECO:0000313" key="3">
    <source>
        <dbReference type="Proteomes" id="UP001499910"/>
    </source>
</evidence>
<dbReference type="RefSeq" id="WP_222187183.1">
    <property type="nucleotide sequence ID" value="NZ_BAABHW010000007.1"/>
</dbReference>
<feature type="compositionally biased region" description="Basic and acidic residues" evidence="1">
    <location>
        <begin position="63"/>
        <end position="73"/>
    </location>
</feature>
<keyword evidence="3" id="KW-1185">Reference proteome</keyword>
<comment type="caution">
    <text evidence="2">The sequence shown here is derived from an EMBL/GenBank/DDBJ whole genome shotgun (WGS) entry which is preliminary data.</text>
</comment>
<sequence>MPLRPNDPADPKGLIHEAFRIDGITEPECRSIFVDWALSIGDSPPRDLIRTLIARHAAAPADHPMRKVLEEGLGKPPKARRRGGRGARVTDG</sequence>
<protein>
    <submittedName>
        <fullName evidence="2">Uncharacterized protein</fullName>
    </submittedName>
</protein>
<reference evidence="3" key="1">
    <citation type="journal article" date="2019" name="Int. J. Syst. Evol. Microbiol.">
        <title>The Global Catalogue of Microorganisms (GCM) 10K type strain sequencing project: providing services to taxonomists for standard genome sequencing and annotation.</title>
        <authorList>
            <consortium name="The Broad Institute Genomics Platform"/>
            <consortium name="The Broad Institute Genome Sequencing Center for Infectious Disease"/>
            <person name="Wu L."/>
            <person name="Ma J."/>
        </authorList>
    </citation>
    <scope>NUCLEOTIDE SEQUENCE [LARGE SCALE GENOMIC DNA]</scope>
    <source>
        <strain evidence="3">JCM 18015</strain>
    </source>
</reference>
<dbReference type="EMBL" id="BAABHW010000007">
    <property type="protein sequence ID" value="GAA5081162.1"/>
    <property type="molecule type" value="Genomic_DNA"/>
</dbReference>
<gene>
    <name evidence="2" type="ORF">GCM10023209_35570</name>
</gene>
<organism evidence="2 3">
    <name type="scientific">[Roseibacterium] beibuensis</name>
    <dbReference type="NCBI Taxonomy" id="1193142"/>
    <lineage>
        <taxon>Bacteria</taxon>
        <taxon>Pseudomonadati</taxon>
        <taxon>Pseudomonadota</taxon>
        <taxon>Alphaproteobacteria</taxon>
        <taxon>Rhodobacterales</taxon>
        <taxon>Roseobacteraceae</taxon>
        <taxon>Roseicyclus</taxon>
    </lineage>
</organism>
<accession>A0ABP9LRA4</accession>